<dbReference type="InterPro" id="IPR030678">
    <property type="entry name" value="Peptide/Ni-bd"/>
</dbReference>
<dbReference type="GO" id="GO:1904680">
    <property type="term" value="F:peptide transmembrane transporter activity"/>
    <property type="evidence" value="ECO:0007669"/>
    <property type="project" value="TreeGrafter"/>
</dbReference>
<evidence type="ECO:0000313" key="4">
    <source>
        <dbReference type="Proteomes" id="UP000587991"/>
    </source>
</evidence>
<name>A0A847SFA5_9NEIS</name>
<dbReference type="Pfam" id="PF00496">
    <property type="entry name" value="SBP_bac_5"/>
    <property type="match status" value="1"/>
</dbReference>
<evidence type="ECO:0000313" key="3">
    <source>
        <dbReference type="EMBL" id="NLR75949.1"/>
    </source>
</evidence>
<organism evidence="3 4">
    <name type="scientific">Leeia aquatica</name>
    <dbReference type="NCBI Taxonomy" id="2725557"/>
    <lineage>
        <taxon>Bacteria</taxon>
        <taxon>Pseudomonadati</taxon>
        <taxon>Pseudomonadota</taxon>
        <taxon>Betaproteobacteria</taxon>
        <taxon>Neisseriales</taxon>
        <taxon>Leeiaceae</taxon>
        <taxon>Leeia</taxon>
    </lineage>
</organism>
<reference evidence="3 4" key="1">
    <citation type="submission" date="2020-04" db="EMBL/GenBank/DDBJ databases">
        <title>Draft genome of Leeia sp. IMCC25680.</title>
        <authorList>
            <person name="Song J."/>
            <person name="Cho J.-C."/>
        </authorList>
    </citation>
    <scope>NUCLEOTIDE SEQUENCE [LARGE SCALE GENOMIC DNA]</scope>
    <source>
        <strain evidence="3 4">IMCC25680</strain>
    </source>
</reference>
<comment type="caution">
    <text evidence="3">The sequence shown here is derived from an EMBL/GenBank/DDBJ whole genome shotgun (WGS) entry which is preliminary data.</text>
</comment>
<accession>A0A847SFA5</accession>
<dbReference type="GO" id="GO:0043190">
    <property type="term" value="C:ATP-binding cassette (ABC) transporter complex"/>
    <property type="evidence" value="ECO:0007669"/>
    <property type="project" value="InterPro"/>
</dbReference>
<sequence length="526" mass="57908">MMRQTTMVTLFTLTLLGAAHAATPKDTLVVAKNIEDIVGLDPAEAFEFSSAEVVSNVYQNLIQYDVKNPNKVVPGLADSWTVAADGKSITFQLKPSAHFASGNDVRPEDVLFSFMRVVKLNKAPAFILAQLGWTPDNIGQMVRKTGNDSVTISWSGDFGAAFVLNLLAARPGSILDEKLVTQHQKGADLGNAWLNQNSAGSGPYKLKLYKPKEVVVLEANTTTPVGAPATRMVLIKNVVEPATQRLLLESGDADIARDLGPDQLTAMKARADIRVETYPQAAVHFISFNQKQEKLRNPAVWEAMRYLVDYDGIANRLLKGQMKVHQAFLPEGFPGALKETPFKYDPEKAKAILSKAGVKDLSFDMDVINAPRFMDMAQSLQASMAKGGVKLNLLSGTGSQVITRYRARKHEAIMLYWGPDFFDPHANAKAFAYNVDNSDGNYQSTTTWRNAWAVPQLSSKTMTALKEKDPTARATAYQDLQRDVQQSSPIVVMFQEQSQVALRSNVKGYINGLTPDFVLYDKVVKQ</sequence>
<feature type="signal peptide" evidence="1">
    <location>
        <begin position="1"/>
        <end position="21"/>
    </location>
</feature>
<feature type="chain" id="PRO_5032586029" evidence="1">
    <location>
        <begin position="22"/>
        <end position="526"/>
    </location>
</feature>
<dbReference type="InterPro" id="IPR039424">
    <property type="entry name" value="SBP_5"/>
</dbReference>
<dbReference type="InterPro" id="IPR000914">
    <property type="entry name" value="SBP_5_dom"/>
</dbReference>
<dbReference type="SUPFAM" id="SSF53850">
    <property type="entry name" value="Periplasmic binding protein-like II"/>
    <property type="match status" value="1"/>
</dbReference>
<dbReference type="AlphaFoldDB" id="A0A847SFA5"/>
<dbReference type="GO" id="GO:0030288">
    <property type="term" value="C:outer membrane-bounded periplasmic space"/>
    <property type="evidence" value="ECO:0007669"/>
    <property type="project" value="UniProtKB-ARBA"/>
</dbReference>
<dbReference type="CDD" id="cd08512">
    <property type="entry name" value="PBP2_NikA_DppA_OppA_like_7"/>
    <property type="match status" value="1"/>
</dbReference>
<dbReference type="Gene3D" id="3.90.76.10">
    <property type="entry name" value="Dipeptide-binding Protein, Domain 1"/>
    <property type="match status" value="1"/>
</dbReference>
<dbReference type="GO" id="GO:0015833">
    <property type="term" value="P:peptide transport"/>
    <property type="evidence" value="ECO:0007669"/>
    <property type="project" value="TreeGrafter"/>
</dbReference>
<keyword evidence="1" id="KW-0732">Signal</keyword>
<feature type="domain" description="Solute-binding protein family 5" evidence="2">
    <location>
        <begin position="71"/>
        <end position="437"/>
    </location>
</feature>
<keyword evidence="4" id="KW-1185">Reference proteome</keyword>
<dbReference type="Proteomes" id="UP000587991">
    <property type="component" value="Unassembled WGS sequence"/>
</dbReference>
<dbReference type="Gene3D" id="3.10.105.10">
    <property type="entry name" value="Dipeptide-binding Protein, Domain 3"/>
    <property type="match status" value="1"/>
</dbReference>
<dbReference type="Gene3D" id="3.40.190.10">
    <property type="entry name" value="Periplasmic binding protein-like II"/>
    <property type="match status" value="1"/>
</dbReference>
<dbReference type="PANTHER" id="PTHR30290">
    <property type="entry name" value="PERIPLASMIC BINDING COMPONENT OF ABC TRANSPORTER"/>
    <property type="match status" value="1"/>
</dbReference>
<dbReference type="EMBL" id="JABAIM010000002">
    <property type="protein sequence ID" value="NLR75949.1"/>
    <property type="molecule type" value="Genomic_DNA"/>
</dbReference>
<evidence type="ECO:0000256" key="1">
    <source>
        <dbReference type="SAM" id="SignalP"/>
    </source>
</evidence>
<proteinExistence type="predicted"/>
<protein>
    <submittedName>
        <fullName evidence="3">ABC transporter substrate-binding protein</fullName>
    </submittedName>
</protein>
<gene>
    <name evidence="3" type="ORF">HF682_12345</name>
</gene>
<evidence type="ECO:0000259" key="2">
    <source>
        <dbReference type="Pfam" id="PF00496"/>
    </source>
</evidence>
<dbReference type="PIRSF" id="PIRSF002741">
    <property type="entry name" value="MppA"/>
    <property type="match status" value="1"/>
</dbReference>
<dbReference type="PANTHER" id="PTHR30290:SF34">
    <property type="entry name" value="ABC TRANSPORTER, PERIPLASMIC OLIGO-PEPTIDE BINDING PROTEIN, PUTATIVE-RELATED"/>
    <property type="match status" value="1"/>
</dbReference>